<gene>
    <name evidence="2" type="ordered locus">Amet_3207</name>
</gene>
<evidence type="ECO:0000313" key="3">
    <source>
        <dbReference type="Proteomes" id="UP000001572"/>
    </source>
</evidence>
<sequence>MKKKLVISIAALSLVGAIAAPAFANEVPQENQQLRFRTNREVNIEAVAEKLGMSVEEFQAQKGARFGGRFKEMQGGRFEERLEGISEKLDIPLEDLLAQKEAGVHVREMLEERGVDLEDVRKVGLEERMKAIQAKVESGEITEEQMEMIKEKMESSRLLLDGKGPHRGNERRMKLNF</sequence>
<keyword evidence="3" id="KW-1185">Reference proteome</keyword>
<evidence type="ECO:0000313" key="2">
    <source>
        <dbReference type="EMBL" id="ABR49345.1"/>
    </source>
</evidence>
<dbReference type="EMBL" id="CP000724">
    <property type="protein sequence ID" value="ABR49345.1"/>
    <property type="molecule type" value="Genomic_DNA"/>
</dbReference>
<keyword evidence="1" id="KW-0732">Signal</keyword>
<dbReference type="Proteomes" id="UP000001572">
    <property type="component" value="Chromosome"/>
</dbReference>
<evidence type="ECO:0000256" key="1">
    <source>
        <dbReference type="SAM" id="SignalP"/>
    </source>
</evidence>
<feature type="signal peptide" evidence="1">
    <location>
        <begin position="1"/>
        <end position="24"/>
    </location>
</feature>
<reference evidence="3" key="1">
    <citation type="journal article" date="2016" name="Genome Announc.">
        <title>Complete genome sequence of Alkaliphilus metalliredigens strain QYMF, an alkaliphilic and metal-reducing bacterium isolated from borax-contaminated leachate ponds.</title>
        <authorList>
            <person name="Hwang C."/>
            <person name="Copeland A."/>
            <person name="Lucas S."/>
            <person name="Lapidus A."/>
            <person name="Barry K."/>
            <person name="Detter J.C."/>
            <person name="Glavina Del Rio T."/>
            <person name="Hammon N."/>
            <person name="Israni S."/>
            <person name="Dalin E."/>
            <person name="Tice H."/>
            <person name="Pitluck S."/>
            <person name="Chertkov O."/>
            <person name="Brettin T."/>
            <person name="Bruce D."/>
            <person name="Han C."/>
            <person name="Schmutz J."/>
            <person name="Larimer F."/>
            <person name="Land M.L."/>
            <person name="Hauser L."/>
            <person name="Kyrpides N."/>
            <person name="Mikhailova N."/>
            <person name="Ye Q."/>
            <person name="Zhou J."/>
            <person name="Richardson P."/>
            <person name="Fields M.W."/>
        </authorList>
    </citation>
    <scope>NUCLEOTIDE SEQUENCE [LARGE SCALE GENOMIC DNA]</scope>
    <source>
        <strain evidence="3">QYMF</strain>
    </source>
</reference>
<name>A6TT27_ALKMQ</name>
<feature type="chain" id="PRO_5002700050" evidence="1">
    <location>
        <begin position="25"/>
        <end position="177"/>
    </location>
</feature>
<dbReference type="HOGENOM" id="CLU_1514823_0_0_9"/>
<proteinExistence type="predicted"/>
<dbReference type="STRING" id="293826.Amet_3207"/>
<accession>A6TT27</accession>
<protein>
    <submittedName>
        <fullName evidence="2">Uncharacterized protein</fullName>
    </submittedName>
</protein>
<dbReference type="AlphaFoldDB" id="A6TT27"/>
<dbReference type="KEGG" id="amt:Amet_3207"/>
<organism evidence="2 3">
    <name type="scientific">Alkaliphilus metalliredigens (strain QYMF)</name>
    <dbReference type="NCBI Taxonomy" id="293826"/>
    <lineage>
        <taxon>Bacteria</taxon>
        <taxon>Bacillati</taxon>
        <taxon>Bacillota</taxon>
        <taxon>Clostridia</taxon>
        <taxon>Peptostreptococcales</taxon>
        <taxon>Natronincolaceae</taxon>
        <taxon>Alkaliphilus</taxon>
    </lineage>
</organism>
<dbReference type="RefSeq" id="WP_012064310.1">
    <property type="nucleotide sequence ID" value="NC_009633.1"/>
</dbReference>